<feature type="compositionally biased region" description="Polar residues" evidence="2">
    <location>
        <begin position="544"/>
        <end position="561"/>
    </location>
</feature>
<keyword evidence="5" id="KW-1185">Reference proteome</keyword>
<feature type="compositionally biased region" description="Low complexity" evidence="2">
    <location>
        <begin position="357"/>
        <end position="366"/>
    </location>
</feature>
<feature type="compositionally biased region" description="Basic residues" evidence="2">
    <location>
        <begin position="63"/>
        <end position="74"/>
    </location>
</feature>
<protein>
    <recommendedName>
        <fullName evidence="3">Rho-GAP domain-containing protein</fullName>
    </recommendedName>
</protein>
<evidence type="ECO:0000256" key="1">
    <source>
        <dbReference type="SAM" id="Coils"/>
    </source>
</evidence>
<feature type="region of interest" description="Disordered" evidence="2">
    <location>
        <begin position="1100"/>
        <end position="1229"/>
    </location>
</feature>
<dbReference type="InterPro" id="IPR042869">
    <property type="entry name" value="ARHGAP11A/B"/>
</dbReference>
<evidence type="ECO:0000259" key="3">
    <source>
        <dbReference type="PROSITE" id="PS50238"/>
    </source>
</evidence>
<dbReference type="SMART" id="SM00324">
    <property type="entry name" value="RhoGAP"/>
    <property type="match status" value="1"/>
</dbReference>
<feature type="region of interest" description="Disordered" evidence="2">
    <location>
        <begin position="350"/>
        <end position="375"/>
    </location>
</feature>
<feature type="region of interest" description="Disordered" evidence="2">
    <location>
        <begin position="542"/>
        <end position="584"/>
    </location>
</feature>
<dbReference type="PANTHER" id="PTHR15670:SF4">
    <property type="entry name" value="RHO GTPASE-ACTIVATING PROTEIN 11A"/>
    <property type="match status" value="1"/>
</dbReference>
<organism evidence="4 5">
    <name type="scientific">Petrolisthes manimaculis</name>
    <dbReference type="NCBI Taxonomy" id="1843537"/>
    <lineage>
        <taxon>Eukaryota</taxon>
        <taxon>Metazoa</taxon>
        <taxon>Ecdysozoa</taxon>
        <taxon>Arthropoda</taxon>
        <taxon>Crustacea</taxon>
        <taxon>Multicrustacea</taxon>
        <taxon>Malacostraca</taxon>
        <taxon>Eumalacostraca</taxon>
        <taxon>Eucarida</taxon>
        <taxon>Decapoda</taxon>
        <taxon>Pleocyemata</taxon>
        <taxon>Anomura</taxon>
        <taxon>Galatheoidea</taxon>
        <taxon>Porcellanidae</taxon>
        <taxon>Petrolisthes</taxon>
    </lineage>
</organism>
<keyword evidence="1" id="KW-0175">Coiled coil</keyword>
<feature type="compositionally biased region" description="Polar residues" evidence="2">
    <location>
        <begin position="1100"/>
        <end position="1112"/>
    </location>
</feature>
<evidence type="ECO:0000313" key="4">
    <source>
        <dbReference type="EMBL" id="KAK4315880.1"/>
    </source>
</evidence>
<dbReference type="SUPFAM" id="SSF48350">
    <property type="entry name" value="GTPase activation domain, GAP"/>
    <property type="match status" value="1"/>
</dbReference>
<feature type="compositionally biased region" description="Low complexity" evidence="2">
    <location>
        <begin position="40"/>
        <end position="62"/>
    </location>
</feature>
<dbReference type="Gene3D" id="1.10.555.10">
    <property type="entry name" value="Rho GTPase activation protein"/>
    <property type="match status" value="1"/>
</dbReference>
<dbReference type="InterPro" id="IPR008936">
    <property type="entry name" value="Rho_GTPase_activation_prot"/>
</dbReference>
<dbReference type="PANTHER" id="PTHR15670">
    <property type="entry name" value="RHO GTPASE ACTIVATING PROTEIN 11A"/>
    <property type="match status" value="1"/>
</dbReference>
<dbReference type="PROSITE" id="PS50238">
    <property type="entry name" value="RHOGAP"/>
    <property type="match status" value="1"/>
</dbReference>
<accession>A0AAE1PY79</accession>
<dbReference type="GO" id="GO:0007165">
    <property type="term" value="P:signal transduction"/>
    <property type="evidence" value="ECO:0007669"/>
    <property type="project" value="InterPro"/>
</dbReference>
<feature type="compositionally biased region" description="Low complexity" evidence="2">
    <location>
        <begin position="1201"/>
        <end position="1210"/>
    </location>
</feature>
<feature type="compositionally biased region" description="Low complexity" evidence="2">
    <location>
        <begin position="955"/>
        <end position="973"/>
    </location>
</feature>
<feature type="region of interest" description="Disordered" evidence="2">
    <location>
        <begin position="599"/>
        <end position="619"/>
    </location>
</feature>
<name>A0AAE1PY79_9EUCA</name>
<reference evidence="4" key="1">
    <citation type="submission" date="2023-11" db="EMBL/GenBank/DDBJ databases">
        <title>Genome assemblies of two species of porcelain crab, Petrolisthes cinctipes and Petrolisthes manimaculis (Anomura: Porcellanidae).</title>
        <authorList>
            <person name="Angst P."/>
        </authorList>
    </citation>
    <scope>NUCLEOTIDE SEQUENCE</scope>
    <source>
        <strain evidence="4">PB745_02</strain>
        <tissue evidence="4">Gill</tissue>
    </source>
</reference>
<feature type="region of interest" description="Disordered" evidence="2">
    <location>
        <begin position="877"/>
        <end position="924"/>
    </location>
</feature>
<feature type="domain" description="Rho-GAP" evidence="3">
    <location>
        <begin position="135"/>
        <end position="329"/>
    </location>
</feature>
<gene>
    <name evidence="4" type="ORF">Pmani_012905</name>
</gene>
<feature type="region of interest" description="Disordered" evidence="2">
    <location>
        <begin position="388"/>
        <end position="409"/>
    </location>
</feature>
<dbReference type="Pfam" id="PF00620">
    <property type="entry name" value="RhoGAP"/>
    <property type="match status" value="1"/>
</dbReference>
<evidence type="ECO:0000313" key="5">
    <source>
        <dbReference type="Proteomes" id="UP001292094"/>
    </source>
</evidence>
<dbReference type="AlphaFoldDB" id="A0AAE1PY79"/>
<feature type="compositionally biased region" description="Polar residues" evidence="2">
    <location>
        <begin position="912"/>
        <end position="923"/>
    </location>
</feature>
<dbReference type="Proteomes" id="UP001292094">
    <property type="component" value="Unassembled WGS sequence"/>
</dbReference>
<feature type="region of interest" description="Disordered" evidence="2">
    <location>
        <begin position="811"/>
        <end position="830"/>
    </location>
</feature>
<proteinExistence type="predicted"/>
<feature type="region of interest" description="Disordered" evidence="2">
    <location>
        <begin position="22"/>
        <end position="118"/>
    </location>
</feature>
<feature type="compositionally biased region" description="Low complexity" evidence="2">
    <location>
        <begin position="393"/>
        <end position="406"/>
    </location>
</feature>
<evidence type="ECO:0000256" key="2">
    <source>
        <dbReference type="SAM" id="MobiDB-lite"/>
    </source>
</evidence>
<dbReference type="GO" id="GO:0005096">
    <property type="term" value="F:GTPase activator activity"/>
    <property type="evidence" value="ECO:0007669"/>
    <property type="project" value="TreeGrafter"/>
</dbReference>
<sequence>MEDEQEDLKDVVTEELTRLGVIPVQQQQQNGSTKTKIFHNGSNKFTTSNNNNNNPSTSSSKSTKNKSSKIRKSPRISASTKSPTYKSQNERKNTPKSPFGSSKWRAEHRKQQLHNKDNKAKVFGRSLCEQATTVVRLPESLEVTVPEFLVDVCSLILRSVTTKGIFRKAGSAQRQADIKRLVDGGASLPTSVHVIDAACLLKQFLRCFPDPLLPIDVHTKMARCLHLPLEEDRIEAMVLCTLLLPRPHRHTLTYLMNFFSSVIAASESNLMGAGNLAIVLAPNLLPSTLSPPTSRRKSTGQTASSAHETTLTTNIKIMELLLECCDVVCRLSSSVTEALELRLRTRSTENLLAASNPPEQQQQPPQTRKKRRSASIQRIMTGLRRLVDHSRGDGSSSHSPLQPASSTEDLDVSLRLHPGVTLSPVPVTPVTSPRKRKSADAFDLGLEFTREQGRVIIPTLASSPSCKRAKLDIEVGKTKCFSATANAVIPASLLPPLCASSSRTKEKGSRIGGSPGVGGQDVLRMLTPGCSSILGHTSPYISRGSVSNSSQGHASPLQAQGSVPDIPHHSPLNRGASRTKSLLDGYSDVPRFTRTLTKTRSQVTTPVSPPPRLVPKRRSCDLPLGLGVKRSGSFQNDGRVAKRCSIGRRMTQNEPDGAELCSLEPRGVPDGAECNLRDATPIVSSQGRSIQALEQQYDSIKQVVQSMEEEIGKKEMQQLQDTYFPDTSTSATAQNMSCSDMIQTAYERMKVETRELGSSPSDNLSRRLGKELKIRNRRSGEHRVIRSPSERRIGTIRRRSRELVQNIAKNSIHLEDTPGPPPQTPKIKPTLLQTPTITSSLRRGKPNSVKSGLPMVVRTESLESPTQLDDTCRHVLINKRSSQKKEQSTGRKFTRYSLDESSSGKISRENSIDQPSNTSNMSNVDCVDVGLSGSFLDQMPGPLTRRRSSLLSLSSRIPHLTLSPSTPTTPTSSNKRKSRKETKPDRFFNIECEMDRDFESHLSESLEMVCNDSGAVDGSEENWVPASDFKEYLEVCESGVCSENVGRPSLAALMKQQKVKANVQLFNNLHCTTPQRRQSRARCITPQSRPSISSAMLEQCSGSARRTPSSSIARHRGTLTPRELLRARQKSFQVHSSRRRQEPKVAVVSPLRESTWPNVQQEHSHYTPRPYHGHATAPRPPHTPVHPSFSLPAKPRHIDEPFCSTSSSSPPKLPPRGAVRPSPIRIQYR</sequence>
<comment type="caution">
    <text evidence="4">The sequence shown here is derived from an EMBL/GenBank/DDBJ whole genome shotgun (WGS) entry which is preliminary data.</text>
</comment>
<feature type="region of interest" description="Disordered" evidence="2">
    <location>
        <begin position="955"/>
        <end position="984"/>
    </location>
</feature>
<feature type="compositionally biased region" description="Polar residues" evidence="2">
    <location>
        <begin position="24"/>
        <end position="35"/>
    </location>
</feature>
<feature type="coiled-coil region" evidence="1">
    <location>
        <begin position="690"/>
        <end position="717"/>
    </location>
</feature>
<feature type="compositionally biased region" description="Polar residues" evidence="2">
    <location>
        <begin position="78"/>
        <end position="87"/>
    </location>
</feature>
<dbReference type="InterPro" id="IPR000198">
    <property type="entry name" value="RhoGAP_dom"/>
</dbReference>
<dbReference type="EMBL" id="JAWZYT010001069">
    <property type="protein sequence ID" value="KAK4315880.1"/>
    <property type="molecule type" value="Genomic_DNA"/>
</dbReference>